<accession>A0A9Q0MUM1</accession>
<keyword evidence="1" id="KW-0233">DNA recombination</keyword>
<evidence type="ECO:0000256" key="2">
    <source>
        <dbReference type="SAM" id="MobiDB-lite"/>
    </source>
</evidence>
<dbReference type="GO" id="GO:0015074">
    <property type="term" value="P:DNA integration"/>
    <property type="evidence" value="ECO:0007669"/>
    <property type="project" value="InterPro"/>
</dbReference>
<dbReference type="Gene3D" id="1.10.443.10">
    <property type="entry name" value="Intergrase catalytic core"/>
    <property type="match status" value="1"/>
</dbReference>
<sequence>MDVEDNCVPEYVIETTYAPTTVWSRYSMLKATIQRNHNISIEYPKVVAKLKINSVGHRPKKAKIFEDVEIAEFLSEADDLKYLAAKIIVIFGMFGATRCIELTKLELCHVIQHGEVFVVELDATKTDVDRSFVIEGIYAEMVRKYLKLRVSSTPHQRFFVNYQKGICTTQPIGKHKFAGTPKLVADYLQLAESKKYTGHSLRRSSATLLVNGGAGMTGLKHHGGWKSSTVTEGYIGDSMARKRKMGAIISNAMAPKKSSSEIVTECSASSPKPSSSTASSSIATLATASSPIASLANASSSTKSPSKHSGSGGGTTETALVPFDSIDNEINFQEILAESVVPFDDTIQIPSTMSESDIASKMMRSISMEGCKHFEINFNFK</sequence>
<organism evidence="4 5">
    <name type="scientific">Pseudolycoriella hygida</name>
    <dbReference type="NCBI Taxonomy" id="35572"/>
    <lineage>
        <taxon>Eukaryota</taxon>
        <taxon>Metazoa</taxon>
        <taxon>Ecdysozoa</taxon>
        <taxon>Arthropoda</taxon>
        <taxon>Hexapoda</taxon>
        <taxon>Insecta</taxon>
        <taxon>Pterygota</taxon>
        <taxon>Neoptera</taxon>
        <taxon>Endopterygota</taxon>
        <taxon>Diptera</taxon>
        <taxon>Nematocera</taxon>
        <taxon>Sciaroidea</taxon>
        <taxon>Sciaridae</taxon>
        <taxon>Pseudolycoriella</taxon>
    </lineage>
</organism>
<evidence type="ECO:0000256" key="1">
    <source>
        <dbReference type="ARBA" id="ARBA00023172"/>
    </source>
</evidence>
<reference evidence="4" key="1">
    <citation type="submission" date="2022-07" db="EMBL/GenBank/DDBJ databases">
        <authorList>
            <person name="Trinca V."/>
            <person name="Uliana J.V.C."/>
            <person name="Torres T.T."/>
            <person name="Ward R.J."/>
            <person name="Monesi N."/>
        </authorList>
    </citation>
    <scope>NUCLEOTIDE SEQUENCE</scope>
    <source>
        <strain evidence="4">HSMRA1968</strain>
        <tissue evidence="4">Whole embryos</tissue>
    </source>
</reference>
<dbReference type="SUPFAM" id="SSF56349">
    <property type="entry name" value="DNA breaking-rejoining enzymes"/>
    <property type="match status" value="1"/>
</dbReference>
<feature type="domain" description="Tyr recombinase" evidence="3">
    <location>
        <begin position="70"/>
        <end position="238"/>
    </location>
</feature>
<dbReference type="GO" id="GO:0006310">
    <property type="term" value="P:DNA recombination"/>
    <property type="evidence" value="ECO:0007669"/>
    <property type="project" value="UniProtKB-KW"/>
</dbReference>
<keyword evidence="5" id="KW-1185">Reference proteome</keyword>
<feature type="region of interest" description="Disordered" evidence="2">
    <location>
        <begin position="296"/>
        <end position="319"/>
    </location>
</feature>
<name>A0A9Q0MUM1_9DIPT</name>
<gene>
    <name evidence="4" type="ORF">Bhyg_10994</name>
</gene>
<protein>
    <recommendedName>
        <fullName evidence="3">Tyr recombinase domain-containing protein</fullName>
    </recommendedName>
</protein>
<proteinExistence type="predicted"/>
<dbReference type="EMBL" id="WJQU01000003">
    <property type="protein sequence ID" value="KAJ6638260.1"/>
    <property type="molecule type" value="Genomic_DNA"/>
</dbReference>
<dbReference type="OrthoDB" id="7776589at2759"/>
<feature type="compositionally biased region" description="Low complexity" evidence="2">
    <location>
        <begin position="296"/>
        <end position="309"/>
    </location>
</feature>
<dbReference type="InterPro" id="IPR013762">
    <property type="entry name" value="Integrase-like_cat_sf"/>
</dbReference>
<evidence type="ECO:0000259" key="3">
    <source>
        <dbReference type="Pfam" id="PF00589"/>
    </source>
</evidence>
<evidence type="ECO:0000313" key="5">
    <source>
        <dbReference type="Proteomes" id="UP001151699"/>
    </source>
</evidence>
<dbReference type="InterPro" id="IPR011010">
    <property type="entry name" value="DNA_brk_join_enz"/>
</dbReference>
<evidence type="ECO:0000313" key="4">
    <source>
        <dbReference type="EMBL" id="KAJ6638260.1"/>
    </source>
</evidence>
<comment type="caution">
    <text evidence="4">The sequence shown here is derived from an EMBL/GenBank/DDBJ whole genome shotgun (WGS) entry which is preliminary data.</text>
</comment>
<dbReference type="AlphaFoldDB" id="A0A9Q0MUM1"/>
<dbReference type="InterPro" id="IPR002104">
    <property type="entry name" value="Integrase_catalytic"/>
</dbReference>
<dbReference type="GO" id="GO:0003677">
    <property type="term" value="F:DNA binding"/>
    <property type="evidence" value="ECO:0007669"/>
    <property type="project" value="InterPro"/>
</dbReference>
<dbReference type="Pfam" id="PF00589">
    <property type="entry name" value="Phage_integrase"/>
    <property type="match status" value="1"/>
</dbReference>
<dbReference type="Proteomes" id="UP001151699">
    <property type="component" value="Chromosome X"/>
</dbReference>